<accession>A0AAW5B4S3</accession>
<dbReference type="EMBL" id="JAIFZM010000005">
    <property type="protein sequence ID" value="MCG3418993.1"/>
    <property type="molecule type" value="Genomic_DNA"/>
</dbReference>
<gene>
    <name evidence="1" type="ORF">K3T81_07515</name>
</gene>
<dbReference type="Proteomes" id="UP001199631">
    <property type="component" value="Unassembled WGS sequence"/>
</dbReference>
<name>A0AAW5B4S3_9BACI</name>
<dbReference type="AlphaFoldDB" id="A0AAW5B4S3"/>
<reference evidence="1 2" key="1">
    <citation type="journal article" date="2022" name="Evol. Bioinform. Online">
        <title>Draft Genome Sequence of Oceanobacillus jordanicus Strain GSFE11, a Halotolerant Plant Growth-Promoting Bacterial Endophyte Isolated From the Jordan Valley.</title>
        <authorList>
            <person name="Alhindi T."/>
            <person name="Albdaiwi R."/>
        </authorList>
    </citation>
    <scope>NUCLEOTIDE SEQUENCE [LARGE SCALE GENOMIC DNA]</scope>
    <source>
        <strain evidence="1 2">GSFE11</strain>
    </source>
</reference>
<evidence type="ECO:0000313" key="1">
    <source>
        <dbReference type="EMBL" id="MCG3418993.1"/>
    </source>
</evidence>
<comment type="caution">
    <text evidence="1">The sequence shown here is derived from an EMBL/GenBank/DDBJ whole genome shotgun (WGS) entry which is preliminary data.</text>
</comment>
<organism evidence="1 2">
    <name type="scientific">Oceanobacillus jordanicus</name>
    <dbReference type="NCBI Taxonomy" id="2867266"/>
    <lineage>
        <taxon>Bacteria</taxon>
        <taxon>Bacillati</taxon>
        <taxon>Bacillota</taxon>
        <taxon>Bacilli</taxon>
        <taxon>Bacillales</taxon>
        <taxon>Bacillaceae</taxon>
        <taxon>Oceanobacillus</taxon>
    </lineage>
</organism>
<protein>
    <submittedName>
        <fullName evidence="1">Uncharacterized protein</fullName>
    </submittedName>
</protein>
<evidence type="ECO:0000313" key="2">
    <source>
        <dbReference type="Proteomes" id="UP001199631"/>
    </source>
</evidence>
<keyword evidence="2" id="KW-1185">Reference proteome</keyword>
<proteinExistence type="predicted"/>
<sequence length="69" mass="8437">MKHEELESFRERFKEIKKGKEPVRTTRLAVLMTDMEQCYNIPMRYSTAYAYHNPEVMKLYREISYARDI</sequence>
<dbReference type="RefSeq" id="WP_238019163.1">
    <property type="nucleotide sequence ID" value="NZ_JAIFZM010000005.1"/>
</dbReference>